<comment type="subcellular location">
    <subcellularLocation>
        <location evidence="1">Nucleus</location>
    </subcellularLocation>
</comment>
<dbReference type="Pfam" id="PF12253">
    <property type="entry name" value="CAF1A_dimeriz"/>
    <property type="match status" value="1"/>
</dbReference>
<evidence type="ECO:0000313" key="8">
    <source>
        <dbReference type="Proteomes" id="UP000292702"/>
    </source>
</evidence>
<accession>A0A4R0RAF5</accession>
<dbReference type="EMBL" id="RWJN01000384">
    <property type="protein sequence ID" value="TCD62295.1"/>
    <property type="molecule type" value="Genomic_DNA"/>
</dbReference>
<dbReference type="GO" id="GO:0006334">
    <property type="term" value="P:nucleosome assembly"/>
    <property type="evidence" value="ECO:0007669"/>
    <property type="project" value="TreeGrafter"/>
</dbReference>
<evidence type="ECO:0000313" key="7">
    <source>
        <dbReference type="EMBL" id="TCD62295.1"/>
    </source>
</evidence>
<dbReference type="Proteomes" id="UP000292702">
    <property type="component" value="Unassembled WGS sequence"/>
</dbReference>
<feature type="region of interest" description="Disordered" evidence="5">
    <location>
        <begin position="513"/>
        <end position="592"/>
    </location>
</feature>
<dbReference type="OrthoDB" id="440676at2759"/>
<dbReference type="AlphaFoldDB" id="A0A4R0RAF5"/>
<dbReference type="GO" id="GO:0033186">
    <property type="term" value="C:CAF-1 complex"/>
    <property type="evidence" value="ECO:0007669"/>
    <property type="project" value="TreeGrafter"/>
</dbReference>
<proteinExistence type="predicted"/>
<feature type="domain" description="Chromatin assembly factor 1 subunit A dimerization" evidence="6">
    <location>
        <begin position="473"/>
        <end position="542"/>
    </location>
</feature>
<dbReference type="GO" id="GO:0005634">
    <property type="term" value="C:nucleus"/>
    <property type="evidence" value="ECO:0007669"/>
    <property type="project" value="UniProtKB-SubCell"/>
</dbReference>
<dbReference type="PANTHER" id="PTHR15272:SF0">
    <property type="entry name" value="CHROMATIN ASSEMBLY FACTOR 1 SUBUNIT A"/>
    <property type="match status" value="1"/>
</dbReference>
<organism evidence="7 8">
    <name type="scientific">Steccherinum ochraceum</name>
    <dbReference type="NCBI Taxonomy" id="92696"/>
    <lineage>
        <taxon>Eukaryota</taxon>
        <taxon>Fungi</taxon>
        <taxon>Dikarya</taxon>
        <taxon>Basidiomycota</taxon>
        <taxon>Agaricomycotina</taxon>
        <taxon>Agaricomycetes</taxon>
        <taxon>Polyporales</taxon>
        <taxon>Steccherinaceae</taxon>
        <taxon>Steccherinum</taxon>
    </lineage>
</organism>
<keyword evidence="2" id="KW-0227">DNA damage</keyword>
<protein>
    <recommendedName>
        <fullName evidence="6">Chromatin assembly factor 1 subunit A dimerization domain-containing protein</fullName>
    </recommendedName>
</protein>
<keyword evidence="3" id="KW-0234">DNA repair</keyword>
<dbReference type="PANTHER" id="PTHR15272">
    <property type="entry name" value="CHROMATIN ASSEMBLY FACTOR 1 SUBUNIT A CAF-1 SUBUNIT A"/>
    <property type="match status" value="1"/>
</dbReference>
<evidence type="ECO:0000256" key="5">
    <source>
        <dbReference type="SAM" id="MobiDB-lite"/>
    </source>
</evidence>
<dbReference type="InterPro" id="IPR022043">
    <property type="entry name" value="CAF1A_DD"/>
</dbReference>
<evidence type="ECO:0000259" key="6">
    <source>
        <dbReference type="Pfam" id="PF12253"/>
    </source>
</evidence>
<reference evidence="7 8" key="1">
    <citation type="submission" date="2018-11" db="EMBL/GenBank/DDBJ databases">
        <title>Genome assembly of Steccherinum ochraceum LE-BIN_3174, the white-rot fungus of the Steccherinaceae family (The Residual Polyporoid clade, Polyporales, Basidiomycota).</title>
        <authorList>
            <person name="Fedorova T.V."/>
            <person name="Glazunova O.A."/>
            <person name="Landesman E.O."/>
            <person name="Moiseenko K.V."/>
            <person name="Psurtseva N.V."/>
            <person name="Savinova O.S."/>
            <person name="Shakhova N.V."/>
            <person name="Tyazhelova T.V."/>
            <person name="Vasina D.V."/>
        </authorList>
    </citation>
    <scope>NUCLEOTIDE SEQUENCE [LARGE SCALE GENOMIC DNA]</scope>
    <source>
        <strain evidence="7 8">LE-BIN_3174</strain>
    </source>
</reference>
<sequence length="779" mass="86327">MAAMAPAQKEHAETPKAKPSLVELKNGKLNLKQRILAFDKMSETMQEIVQFREMLEQRIESKLPPLDAVPDTYQPLVAKLVHESDKTIVALAKHVQSQLMPVQDEDDEEAVQASAAALPLEVLDRAAKTVADRVDYGLETAIAGARIQAGWHIWRWEVKQEYRGWLPKAAKEKIENRLAERIQAKKDVQNLFDSLPEQQRLAILNVKEATGSVVTKSVPGHSPAKAGNNVSSAGVERSASGPELIKADPSNPSTPAQNGPGRPKKPADPEKAAKEKEKEDKKNARLEKEKKEKAAQAKSRSLMANFFSKTPKAGPSRSTSLTKEPEPAAADPSNVQSDYAKAFRPFLVKKDVEMAPINGFHSRFKGKKFRETRDPSAGTTVIVIDDEEELRIADEDVQMHDASPPSHLERLRQFITSSKRRLPRSAPSGLKSYHPHVVRNILNQLNEAEIAGDDQRVRSLLSMLQDRHVIPAKVLIFHEDARPGYFGTWTRNSREVGPRTPFARDVVARDYTYDSGEEWEEESGDADDVVEDAEDDDAGDEPDSDLDSWLVDDDEVEEPGTPIEERELSPGMPPMLPPLPKRKPVEEGKKPNKRRKVVVPLVPFTKGPCWEDNITGCSYEPFKQYRVQLLNDTPFPIDPFKFVSAPASIPLQERKIVGGTISGLPPETQFAVPALPERLVATKAAEGASSPGTTPPKRVATTSAPKTAFPDAHLPLLVSKIQSMQTGSITGIVENVFQELRAHKVKKNAIEAKVKEIGEKSKERKVWIVKAEFLPSHVP</sequence>
<name>A0A4R0RAF5_9APHY</name>
<feature type="region of interest" description="Disordered" evidence="5">
    <location>
        <begin position="684"/>
        <end position="704"/>
    </location>
</feature>
<evidence type="ECO:0000256" key="1">
    <source>
        <dbReference type="ARBA" id="ARBA00004123"/>
    </source>
</evidence>
<dbReference type="GO" id="GO:0006281">
    <property type="term" value="P:DNA repair"/>
    <property type="evidence" value="ECO:0007669"/>
    <property type="project" value="UniProtKB-KW"/>
</dbReference>
<feature type="compositionally biased region" description="Basic and acidic residues" evidence="5">
    <location>
        <begin position="265"/>
        <end position="295"/>
    </location>
</feature>
<gene>
    <name evidence="7" type="ORF">EIP91_007091</name>
</gene>
<feature type="compositionally biased region" description="Acidic residues" evidence="5">
    <location>
        <begin position="515"/>
        <end position="558"/>
    </location>
</feature>
<evidence type="ECO:0000256" key="2">
    <source>
        <dbReference type="ARBA" id="ARBA00022763"/>
    </source>
</evidence>
<keyword evidence="4" id="KW-0539">Nucleus</keyword>
<keyword evidence="8" id="KW-1185">Reference proteome</keyword>
<comment type="caution">
    <text evidence="7">The sequence shown here is derived from an EMBL/GenBank/DDBJ whole genome shotgun (WGS) entry which is preliminary data.</text>
</comment>
<dbReference type="STRING" id="92696.A0A4R0RAF5"/>
<evidence type="ECO:0000256" key="3">
    <source>
        <dbReference type="ARBA" id="ARBA00023204"/>
    </source>
</evidence>
<evidence type="ECO:0000256" key="4">
    <source>
        <dbReference type="ARBA" id="ARBA00023242"/>
    </source>
</evidence>
<feature type="region of interest" description="Disordered" evidence="5">
    <location>
        <begin position="213"/>
        <end position="336"/>
    </location>
</feature>